<reference evidence="3 4" key="1">
    <citation type="journal article" date="2011" name="J. Bacteriol.">
        <title>Genome sequence of Microbacterium testaceum StLB037, an N-acylhomoserine lactone-degrading bacterium isolated from potato leaves.</title>
        <authorList>
            <person name="Morohoshi T."/>
            <person name="Wang W.-Z."/>
            <person name="Someya N."/>
            <person name="Ikeda T."/>
        </authorList>
    </citation>
    <scope>NUCLEOTIDE SEQUENCE [LARGE SCALE GENOMIC DNA]</scope>
    <source>
        <strain evidence="3 4">StLB037</strain>
    </source>
</reference>
<dbReference type="RefSeq" id="WP_013584892.1">
    <property type="nucleotide sequence ID" value="NC_015125.1"/>
</dbReference>
<evidence type="ECO:0000256" key="2">
    <source>
        <dbReference type="SAM" id="Phobius"/>
    </source>
</evidence>
<dbReference type="HOGENOM" id="CLU_3119886_0_0_11"/>
<evidence type="ECO:0000256" key="1">
    <source>
        <dbReference type="SAM" id="MobiDB-lite"/>
    </source>
</evidence>
<protein>
    <submittedName>
        <fullName evidence="3">Uncharacterized protein</fullName>
    </submittedName>
</protein>
<reference key="2">
    <citation type="submission" date="2011-02" db="EMBL/GenBank/DDBJ databases">
        <title>Genome sequence of Microbacterium testaceum StLB037.</title>
        <authorList>
            <person name="Morohoshi T."/>
            <person name="Wang W.Z."/>
            <person name="Someya N."/>
            <person name="Ikeda T."/>
        </authorList>
    </citation>
    <scope>NUCLEOTIDE SEQUENCE</scope>
    <source>
        <strain>StLB037</strain>
    </source>
</reference>
<keyword evidence="2" id="KW-0472">Membrane</keyword>
<dbReference type="STRING" id="979556.MTES_1803"/>
<sequence>MDDRTLWLISALIITAGSLVALIVQWRRSRRGGGRRDPFDGPGPGDDERR</sequence>
<name>E8NBT4_MICTS</name>
<feature type="transmembrane region" description="Helical" evidence="2">
    <location>
        <begin position="6"/>
        <end position="26"/>
    </location>
</feature>
<dbReference type="Proteomes" id="UP000008975">
    <property type="component" value="Chromosome"/>
</dbReference>
<evidence type="ECO:0000313" key="4">
    <source>
        <dbReference type="Proteomes" id="UP000008975"/>
    </source>
</evidence>
<feature type="region of interest" description="Disordered" evidence="1">
    <location>
        <begin position="30"/>
        <end position="50"/>
    </location>
</feature>
<keyword evidence="2" id="KW-1133">Transmembrane helix</keyword>
<keyword evidence="2" id="KW-0812">Transmembrane</keyword>
<accession>E8NBT4</accession>
<dbReference type="KEGG" id="mts:MTES_1803"/>
<proteinExistence type="predicted"/>
<dbReference type="AlphaFoldDB" id="E8NBT4"/>
<organism evidence="3 4">
    <name type="scientific">Microbacterium testaceum (strain StLB037)</name>
    <dbReference type="NCBI Taxonomy" id="979556"/>
    <lineage>
        <taxon>Bacteria</taxon>
        <taxon>Bacillati</taxon>
        <taxon>Actinomycetota</taxon>
        <taxon>Actinomycetes</taxon>
        <taxon>Micrococcales</taxon>
        <taxon>Microbacteriaceae</taxon>
        <taxon>Microbacterium</taxon>
    </lineage>
</organism>
<gene>
    <name evidence="3" type="ordered locus">MTES_1803</name>
</gene>
<dbReference type="EMBL" id="AP012052">
    <property type="protein sequence ID" value="BAJ74767.1"/>
    <property type="molecule type" value="Genomic_DNA"/>
</dbReference>
<evidence type="ECO:0000313" key="3">
    <source>
        <dbReference type="EMBL" id="BAJ74767.1"/>
    </source>
</evidence>